<feature type="region of interest" description="Disordered" evidence="1">
    <location>
        <begin position="211"/>
        <end position="311"/>
    </location>
</feature>
<feature type="compositionally biased region" description="Polar residues" evidence="1">
    <location>
        <begin position="378"/>
        <end position="388"/>
    </location>
</feature>
<organism evidence="2 3">
    <name type="scientific">Viridothelium virens</name>
    <name type="common">Speckled blister lichen</name>
    <name type="synonym">Trypethelium virens</name>
    <dbReference type="NCBI Taxonomy" id="1048519"/>
    <lineage>
        <taxon>Eukaryota</taxon>
        <taxon>Fungi</taxon>
        <taxon>Dikarya</taxon>
        <taxon>Ascomycota</taxon>
        <taxon>Pezizomycotina</taxon>
        <taxon>Dothideomycetes</taxon>
        <taxon>Dothideomycetes incertae sedis</taxon>
        <taxon>Trypetheliales</taxon>
        <taxon>Trypetheliaceae</taxon>
        <taxon>Viridothelium</taxon>
    </lineage>
</organism>
<gene>
    <name evidence="2" type="ORF">EV356DRAFT_566656</name>
</gene>
<feature type="compositionally biased region" description="Polar residues" evidence="1">
    <location>
        <begin position="351"/>
        <end position="370"/>
    </location>
</feature>
<name>A0A6A6HAB0_VIRVR</name>
<feature type="compositionally biased region" description="Basic and acidic residues" evidence="1">
    <location>
        <begin position="645"/>
        <end position="659"/>
    </location>
</feature>
<feature type="region of interest" description="Disordered" evidence="1">
    <location>
        <begin position="556"/>
        <end position="607"/>
    </location>
</feature>
<accession>A0A6A6HAB0</accession>
<feature type="compositionally biased region" description="Low complexity" evidence="1">
    <location>
        <begin position="55"/>
        <end position="80"/>
    </location>
</feature>
<feature type="compositionally biased region" description="Basic and acidic residues" evidence="1">
    <location>
        <begin position="254"/>
        <end position="267"/>
    </location>
</feature>
<feature type="compositionally biased region" description="Low complexity" evidence="1">
    <location>
        <begin position="22"/>
        <end position="36"/>
    </location>
</feature>
<evidence type="ECO:0000256" key="1">
    <source>
        <dbReference type="SAM" id="MobiDB-lite"/>
    </source>
</evidence>
<feature type="compositionally biased region" description="Pro residues" evidence="1">
    <location>
        <begin position="152"/>
        <end position="166"/>
    </location>
</feature>
<reference evidence="2" key="1">
    <citation type="journal article" date="2020" name="Stud. Mycol.">
        <title>101 Dothideomycetes genomes: a test case for predicting lifestyles and emergence of pathogens.</title>
        <authorList>
            <person name="Haridas S."/>
            <person name="Albert R."/>
            <person name="Binder M."/>
            <person name="Bloem J."/>
            <person name="Labutti K."/>
            <person name="Salamov A."/>
            <person name="Andreopoulos B."/>
            <person name="Baker S."/>
            <person name="Barry K."/>
            <person name="Bills G."/>
            <person name="Bluhm B."/>
            <person name="Cannon C."/>
            <person name="Castanera R."/>
            <person name="Culley D."/>
            <person name="Daum C."/>
            <person name="Ezra D."/>
            <person name="Gonzalez J."/>
            <person name="Henrissat B."/>
            <person name="Kuo A."/>
            <person name="Liang C."/>
            <person name="Lipzen A."/>
            <person name="Lutzoni F."/>
            <person name="Magnuson J."/>
            <person name="Mondo S."/>
            <person name="Nolan M."/>
            <person name="Ohm R."/>
            <person name="Pangilinan J."/>
            <person name="Park H.-J."/>
            <person name="Ramirez L."/>
            <person name="Alfaro M."/>
            <person name="Sun H."/>
            <person name="Tritt A."/>
            <person name="Yoshinaga Y."/>
            <person name="Zwiers L.-H."/>
            <person name="Turgeon B."/>
            <person name="Goodwin S."/>
            <person name="Spatafora J."/>
            <person name="Crous P."/>
            <person name="Grigoriev I."/>
        </authorList>
    </citation>
    <scope>NUCLEOTIDE SEQUENCE</scope>
    <source>
        <strain evidence="2">Tuck. ex Michener</strain>
    </source>
</reference>
<feature type="compositionally biased region" description="Basic and acidic residues" evidence="1">
    <location>
        <begin position="746"/>
        <end position="762"/>
    </location>
</feature>
<feature type="region of interest" description="Disordered" evidence="1">
    <location>
        <begin position="629"/>
        <end position="773"/>
    </location>
</feature>
<feature type="region of interest" description="Disordered" evidence="1">
    <location>
        <begin position="442"/>
        <end position="543"/>
    </location>
</feature>
<feature type="compositionally biased region" description="Low complexity" evidence="1">
    <location>
        <begin position="575"/>
        <end position="607"/>
    </location>
</feature>
<dbReference type="Proteomes" id="UP000800092">
    <property type="component" value="Unassembled WGS sequence"/>
</dbReference>
<feature type="region of interest" description="Disordered" evidence="1">
    <location>
        <begin position="1"/>
        <end position="171"/>
    </location>
</feature>
<feature type="compositionally biased region" description="Polar residues" evidence="1">
    <location>
        <begin position="483"/>
        <end position="499"/>
    </location>
</feature>
<proteinExistence type="predicted"/>
<feature type="compositionally biased region" description="Polar residues" evidence="1">
    <location>
        <begin position="214"/>
        <end position="250"/>
    </location>
</feature>
<feature type="region of interest" description="Disordered" evidence="1">
    <location>
        <begin position="347"/>
        <end position="402"/>
    </location>
</feature>
<dbReference type="AlphaFoldDB" id="A0A6A6HAB0"/>
<dbReference type="OrthoDB" id="3946533at2759"/>
<keyword evidence="3" id="KW-1185">Reference proteome</keyword>
<feature type="compositionally biased region" description="Low complexity" evidence="1">
    <location>
        <begin position="515"/>
        <end position="537"/>
    </location>
</feature>
<evidence type="ECO:0000313" key="2">
    <source>
        <dbReference type="EMBL" id="KAF2234962.1"/>
    </source>
</evidence>
<feature type="compositionally biased region" description="Pro residues" evidence="1">
    <location>
        <begin position="37"/>
        <end position="54"/>
    </location>
</feature>
<dbReference type="EMBL" id="ML991794">
    <property type="protein sequence ID" value="KAF2234962.1"/>
    <property type="molecule type" value="Genomic_DNA"/>
</dbReference>
<sequence>MEMKLPRHRPPTQRRLPLPAASRSSSQTLRGSSSPRPQSPSDPITPPPDKPLPLLPARSSSTPPMTRSSTRSSSVYSSTSDFWGPPSPVKSENESIHADVFLQPSFYQSHSTSTPELAGPKQTDLVLEPRKYSPLIPSPSSSPTESKSSSPAPRPSILLPPPPSFPRTPSNWHHVAKLKSFKTVARAVLPSPEESTPFPLLPEEFRAVSKIKPRQSSAAPILQSSSLPRPMSVVNSSSIIDRSTRRNPSIPSIRIDEAEHATEERGRPRDRRRKSSSLDLRKRSRMKGAHKADRTPSPSSSPTRALTADKNYAFAEAGESIVDDIEEDAELLPAPLFTWGRNNFKKHTQQRSDGQITGVSAKATGQPSSGHSRRFGSLTGSGPLSTFMGSHRRRSTSGTIPISPPFAFDTGILADSNDLAATKSFLSPDSSKSIDRQTNVPYHFAFSPPATPQTEFTPGEKDPPPLKTPISHSAHSRTPKPTPQTIAPPSQAHTASEATIPNPGKPSPNSNLANKSAPSLSHSSPSSKYLLPPTSKPFSPLTPNEIALVSQGAAKWGDSLSGSAPHRPKRPIRLPRSTTAPSSAPPASHGASVAGSASAPRKKPGLAGLLGALEKGRGRERQKAVGTGAVVGVHHAHSMSAPVVGRERAGGRGGGDRSAEWIPRPAVKRYPTLASRSEAPRDLKDVPGMVERGAARGGMRLRPEAGMPPGEGGRAESPAASNPRGRRRNEEVARGAGNAVEPGLKQTREEKREEKRKQELKSSIRVVGTETWI</sequence>
<feature type="compositionally biased region" description="Basic residues" evidence="1">
    <location>
        <begin position="1"/>
        <end position="12"/>
    </location>
</feature>
<evidence type="ECO:0000313" key="3">
    <source>
        <dbReference type="Proteomes" id="UP000800092"/>
    </source>
</evidence>
<feature type="compositionally biased region" description="Polar residues" evidence="1">
    <location>
        <begin position="105"/>
        <end position="115"/>
    </location>
</feature>
<feature type="compositionally biased region" description="Low complexity" evidence="1">
    <location>
        <begin position="133"/>
        <end position="151"/>
    </location>
</feature>
<protein>
    <submittedName>
        <fullName evidence="2">Uncharacterized protein</fullName>
    </submittedName>
</protein>